<feature type="signal peptide" evidence="1">
    <location>
        <begin position="1"/>
        <end position="19"/>
    </location>
</feature>
<reference evidence="2" key="1">
    <citation type="submission" date="2022-10" db="EMBL/GenBank/DDBJ databases">
        <title>Novel sulphate-reducing endosymbionts in the free-living metamonad Anaeramoeba.</title>
        <authorList>
            <person name="Jerlstrom-Hultqvist J."/>
            <person name="Cepicka I."/>
            <person name="Gallot-Lavallee L."/>
            <person name="Salas-Leiva D."/>
            <person name="Curtis B.A."/>
            <person name="Zahonova K."/>
            <person name="Pipaliya S."/>
            <person name="Dacks J."/>
            <person name="Roger A.J."/>
        </authorList>
    </citation>
    <scope>NUCLEOTIDE SEQUENCE</scope>
    <source>
        <strain evidence="2">BMAN</strain>
    </source>
</reference>
<sequence length="421" mass="47987">MKSFLIIFLVIFSVTFCQTKDLSFANDGIFNPPTYYERLRLLEAVATRPFYQWYYYAVSDYDVGVEFAMSIGVSKSSESGSKKNEGIYIMFCEVDPKNDKTFAKIEKYPLDDLSFSHDFDISVDNQKFGIHPITNNSYKIWGTLNDPQHIWYSTGNSSDLDISWSLNIQRIYGWYGQQDLENMYYLYGFISWNTYSHDSLVSGVVTIGSKQYTLSPNSRIYCDMNWGDYFPVGPTKEFAWGWYKVLLPGKTPAEDVSIIAGTGLTSNITLFDTVEGCFADVELGKLGKREGYRFLEGWATTPDPVVLLATASNGVFKNFSVERTNWFNYSDDLGQAQIPLTQYVYIASDTLQVSMTFQSTPELYNRLLFPQEDYIFLILKLLGFVTCHIVITSTNGTTKTLIDEVIDDAGLEFGYKCPVHF</sequence>
<name>A0A9Q0LZG5_ANAIG</name>
<accession>A0A9Q0LZG5</accession>
<dbReference type="EMBL" id="JAPDFW010000004">
    <property type="protein sequence ID" value="KAJ5080685.1"/>
    <property type="molecule type" value="Genomic_DNA"/>
</dbReference>
<gene>
    <name evidence="2" type="ORF">M0811_13869</name>
</gene>
<organism evidence="2 3">
    <name type="scientific">Anaeramoeba ignava</name>
    <name type="common">Anaerobic marine amoeba</name>
    <dbReference type="NCBI Taxonomy" id="1746090"/>
    <lineage>
        <taxon>Eukaryota</taxon>
        <taxon>Metamonada</taxon>
        <taxon>Anaeramoebidae</taxon>
        <taxon>Anaeramoeba</taxon>
    </lineage>
</organism>
<keyword evidence="1" id="KW-0732">Signal</keyword>
<evidence type="ECO:0008006" key="4">
    <source>
        <dbReference type="Google" id="ProtNLM"/>
    </source>
</evidence>
<feature type="chain" id="PRO_5040259730" description="AttH domain-containing protein" evidence="1">
    <location>
        <begin position="20"/>
        <end position="421"/>
    </location>
</feature>
<evidence type="ECO:0000313" key="3">
    <source>
        <dbReference type="Proteomes" id="UP001149090"/>
    </source>
</evidence>
<evidence type="ECO:0000313" key="2">
    <source>
        <dbReference type="EMBL" id="KAJ5080685.1"/>
    </source>
</evidence>
<dbReference type="AlphaFoldDB" id="A0A9Q0LZG5"/>
<comment type="caution">
    <text evidence="2">The sequence shown here is derived from an EMBL/GenBank/DDBJ whole genome shotgun (WGS) entry which is preliminary data.</text>
</comment>
<dbReference type="Proteomes" id="UP001149090">
    <property type="component" value="Unassembled WGS sequence"/>
</dbReference>
<protein>
    <recommendedName>
        <fullName evidence="4">AttH domain-containing protein</fullName>
    </recommendedName>
</protein>
<evidence type="ECO:0000256" key="1">
    <source>
        <dbReference type="SAM" id="SignalP"/>
    </source>
</evidence>
<keyword evidence="3" id="KW-1185">Reference proteome</keyword>
<proteinExistence type="predicted"/>